<accession>A0A6J8D928</accession>
<keyword evidence="3" id="KW-1185">Reference proteome</keyword>
<dbReference type="AlphaFoldDB" id="A0A6J8D928"/>
<protein>
    <submittedName>
        <fullName evidence="2">Uncharacterized protein</fullName>
    </submittedName>
</protein>
<name>A0A6J8D928_MYTCO</name>
<organism evidence="2 3">
    <name type="scientific">Mytilus coruscus</name>
    <name type="common">Sea mussel</name>
    <dbReference type="NCBI Taxonomy" id="42192"/>
    <lineage>
        <taxon>Eukaryota</taxon>
        <taxon>Metazoa</taxon>
        <taxon>Spiralia</taxon>
        <taxon>Lophotrochozoa</taxon>
        <taxon>Mollusca</taxon>
        <taxon>Bivalvia</taxon>
        <taxon>Autobranchia</taxon>
        <taxon>Pteriomorphia</taxon>
        <taxon>Mytilida</taxon>
        <taxon>Mytiloidea</taxon>
        <taxon>Mytilidae</taxon>
        <taxon>Mytilinae</taxon>
        <taxon>Mytilus</taxon>
    </lineage>
</organism>
<dbReference type="Proteomes" id="UP000507470">
    <property type="component" value="Unassembled WGS sequence"/>
</dbReference>
<gene>
    <name evidence="2" type="ORF">MCOR_37949</name>
</gene>
<reference evidence="2 3" key="1">
    <citation type="submission" date="2020-06" db="EMBL/GenBank/DDBJ databases">
        <authorList>
            <person name="Li R."/>
            <person name="Bekaert M."/>
        </authorList>
    </citation>
    <scope>NUCLEOTIDE SEQUENCE [LARGE SCALE GENOMIC DNA]</scope>
    <source>
        <strain evidence="3">wild</strain>
    </source>
</reference>
<evidence type="ECO:0000313" key="2">
    <source>
        <dbReference type="EMBL" id="CAC5404127.1"/>
    </source>
</evidence>
<evidence type="ECO:0000256" key="1">
    <source>
        <dbReference type="SAM" id="MobiDB-lite"/>
    </source>
</evidence>
<dbReference type="EMBL" id="CACVKT020006919">
    <property type="protein sequence ID" value="CAC5404127.1"/>
    <property type="molecule type" value="Genomic_DNA"/>
</dbReference>
<evidence type="ECO:0000313" key="3">
    <source>
        <dbReference type="Proteomes" id="UP000507470"/>
    </source>
</evidence>
<feature type="region of interest" description="Disordered" evidence="1">
    <location>
        <begin position="121"/>
        <end position="154"/>
    </location>
</feature>
<proteinExistence type="predicted"/>
<dbReference type="OrthoDB" id="6094453at2759"/>
<sequence>MELQLHVCDKEYKSFQNDHLRELWPAVGVYCNIEECGKSQFFRSFNEYKSHFGSIHKEKLTVYTCQICDLSRRKLQILKKHLVKDHKYSQDRYRCMEVTNKNFVDPKDVLPYRVRDADERKEFQQTRENVDERKRKAKEDAQETRKRYVESGKKPHVEDKYYNSRDERLMFNFDKNTLLRTVMKPNKH</sequence>